<gene>
    <name evidence="1" type="ORF">QJS35_07670</name>
</gene>
<keyword evidence="2" id="KW-1185">Reference proteome</keyword>
<organism evidence="1 2">
    <name type="scientific">Cohnella silvisoli</name>
    <dbReference type="NCBI Taxonomy" id="2873699"/>
    <lineage>
        <taxon>Bacteria</taxon>
        <taxon>Bacillati</taxon>
        <taxon>Bacillota</taxon>
        <taxon>Bacilli</taxon>
        <taxon>Bacillales</taxon>
        <taxon>Paenibacillaceae</taxon>
        <taxon>Cohnella</taxon>
    </lineage>
</organism>
<accession>A0ABV1KS15</accession>
<dbReference type="RefSeq" id="WP_232185065.1">
    <property type="nucleotide sequence ID" value="NZ_JAIOAP010000004.1"/>
</dbReference>
<proteinExistence type="predicted"/>
<reference evidence="1 2" key="1">
    <citation type="journal article" date="2023" name="Genome Announc.">
        <title>Pan-Genome Analyses of the Genus Cohnella and Proposal of the Novel Species Cohnella silvisoli sp. nov., Isolated from Forest Soil.</title>
        <authorList>
            <person name="Wang C."/>
            <person name="Mao L."/>
            <person name="Bao G."/>
            <person name="Zhu H."/>
        </authorList>
    </citation>
    <scope>NUCLEOTIDE SEQUENCE [LARGE SCALE GENOMIC DNA]</scope>
    <source>
        <strain evidence="1 2">NL03-T5-1</strain>
    </source>
</reference>
<sequence length="86" mass="10382">MKWPTIRDHYPNTWVLVEAIKASSVNNHRIIEEMSVMSEFPDSREAWREYKKFHLADPQREFYIFFTGNESIEVIEQPFMGFRGRL</sequence>
<dbReference type="EMBL" id="JASKHM010000003">
    <property type="protein sequence ID" value="MEQ4482272.1"/>
    <property type="molecule type" value="Genomic_DNA"/>
</dbReference>
<dbReference type="Proteomes" id="UP001493487">
    <property type="component" value="Unassembled WGS sequence"/>
</dbReference>
<evidence type="ECO:0000313" key="2">
    <source>
        <dbReference type="Proteomes" id="UP001493487"/>
    </source>
</evidence>
<name>A0ABV1KS15_9BACL</name>
<evidence type="ECO:0008006" key="3">
    <source>
        <dbReference type="Google" id="ProtNLM"/>
    </source>
</evidence>
<evidence type="ECO:0000313" key="1">
    <source>
        <dbReference type="EMBL" id="MEQ4482272.1"/>
    </source>
</evidence>
<protein>
    <recommendedName>
        <fullName evidence="3">DUF4288 domain-containing protein</fullName>
    </recommendedName>
</protein>
<comment type="caution">
    <text evidence="1">The sequence shown here is derived from an EMBL/GenBank/DDBJ whole genome shotgun (WGS) entry which is preliminary data.</text>
</comment>